<protein>
    <submittedName>
        <fullName evidence="2">Phage-related protein, tail component</fullName>
    </submittedName>
</protein>
<dbReference type="Proteomes" id="UP000076825">
    <property type="component" value="Chromosome 1"/>
</dbReference>
<name>A0A157KTT0_9BORD</name>
<dbReference type="GeneID" id="56588298"/>
<keyword evidence="1" id="KW-0812">Transmembrane</keyword>
<dbReference type="RefSeq" id="WP_063491435.1">
    <property type="nucleotide sequence ID" value="NZ_CP016340.1"/>
</dbReference>
<keyword evidence="1" id="KW-0472">Membrane</keyword>
<gene>
    <name evidence="2" type="ORF">SAMEA3906487_00286</name>
</gene>
<keyword evidence="3" id="KW-1185">Reference proteome</keyword>
<dbReference type="KEGG" id="btrm:SAMEA390648700286"/>
<evidence type="ECO:0000256" key="1">
    <source>
        <dbReference type="SAM" id="Phobius"/>
    </source>
</evidence>
<evidence type="ECO:0000313" key="2">
    <source>
        <dbReference type="EMBL" id="SAI66496.1"/>
    </source>
</evidence>
<dbReference type="Pfam" id="PF06805">
    <property type="entry name" value="Lambda_tail_I"/>
    <property type="match status" value="1"/>
</dbReference>
<accession>A0A157KTT0</accession>
<dbReference type="OrthoDB" id="5617695at2"/>
<proteinExistence type="predicted"/>
<dbReference type="InterPro" id="IPR010654">
    <property type="entry name" value="Phage_lambda_tail_I"/>
</dbReference>
<reference evidence="2 3" key="1">
    <citation type="submission" date="2016-04" db="EMBL/GenBank/DDBJ databases">
        <authorList>
            <consortium name="Pathogen Informatics"/>
        </authorList>
    </citation>
    <scope>NUCLEOTIDE SEQUENCE [LARGE SCALE GENOMIC DNA]</scope>
    <source>
        <strain evidence="2 3">H044680328</strain>
    </source>
</reference>
<dbReference type="EMBL" id="LT546645">
    <property type="protein sequence ID" value="SAI66496.1"/>
    <property type="molecule type" value="Genomic_DNA"/>
</dbReference>
<keyword evidence="1" id="KW-1133">Transmembrane helix</keyword>
<dbReference type="AlphaFoldDB" id="A0A157KTT0"/>
<feature type="transmembrane region" description="Helical" evidence="1">
    <location>
        <begin position="93"/>
        <end position="111"/>
    </location>
</feature>
<evidence type="ECO:0000313" key="3">
    <source>
        <dbReference type="Proteomes" id="UP000076825"/>
    </source>
</evidence>
<feature type="transmembrane region" description="Helical" evidence="1">
    <location>
        <begin position="117"/>
        <end position="145"/>
    </location>
</feature>
<organism evidence="2 3">
    <name type="scientific">Bordetella trematum</name>
    <dbReference type="NCBI Taxonomy" id="123899"/>
    <lineage>
        <taxon>Bacteria</taxon>
        <taxon>Pseudomonadati</taxon>
        <taxon>Pseudomonadota</taxon>
        <taxon>Betaproteobacteria</taxon>
        <taxon>Burkholderiales</taxon>
        <taxon>Alcaligenaceae</taxon>
        <taxon>Bordetella</taxon>
    </lineage>
</organism>
<dbReference type="STRING" id="123899.SAMEA3906487_00286"/>
<sequence length="203" mass="20252">MSATTLRTVRLSGELGAKFGKVYKLAVCSVAEAVAALCAVVPGFEAELLGAEGRGVRYACFVAGRNVGEAQLEDIADGDIRIAPVLSGSKNGGLFQVVLGAALVVGAGLAIPGGGAFAALGAGGFAGAVAGVGMAMFFGGIVQLISPQQRAVSARDNPENGASYNFNGAANTTAQGNCYPVLYGELFVGSQVLSAGIYAEDQA</sequence>
<dbReference type="PATRIC" id="fig|123899.6.peg.268"/>